<dbReference type="PROSITE" id="PS50405">
    <property type="entry name" value="GST_CTER"/>
    <property type="match status" value="1"/>
</dbReference>
<evidence type="ECO:0000256" key="2">
    <source>
        <dbReference type="RuleBase" id="RU003494"/>
    </source>
</evidence>
<dbReference type="EMBL" id="JAQQWM010000001">
    <property type="protein sequence ID" value="KAK8084006.1"/>
    <property type="molecule type" value="Genomic_DNA"/>
</dbReference>
<dbReference type="InterPro" id="IPR040079">
    <property type="entry name" value="Glutathione_S-Trfase"/>
</dbReference>
<evidence type="ECO:0000313" key="6">
    <source>
        <dbReference type="Proteomes" id="UP001446871"/>
    </source>
</evidence>
<sequence length="279" mass="31270">MASPPPEKSPKPGLNIYGCAAVNPIKVVILAEELGIPYNYVNLDLLTAETKSEWFVGSINPNGKAPAIVHVKDDGTSVTVWESGACLLYIAHEFDKDHRVSYPIGTPEYWSQMCWLSWQISGYGPMMGQAAHYNRYNPSKETSEYGSWRYTAESRRLHHVLEKQLSTSAFVAGDRMTVADFAIFIFAHSAKWCGIDLAEYPHVKAWHDTLAQRPAFQRAVQVPKLYPFSDEAVSKTEGEQFEFLKMARKFGTQSIKAGTEEWKGKVAALPSDHANYETT</sequence>
<dbReference type="SFLD" id="SFLDS00019">
    <property type="entry name" value="Glutathione_Transferase_(cytos"/>
    <property type="match status" value="1"/>
</dbReference>
<dbReference type="InterPro" id="IPR004045">
    <property type="entry name" value="Glutathione_S-Trfase_N"/>
</dbReference>
<dbReference type="PANTHER" id="PTHR44051">
    <property type="entry name" value="GLUTATHIONE S-TRANSFERASE-RELATED"/>
    <property type="match status" value="1"/>
</dbReference>
<organism evidence="5 6">
    <name type="scientific">Apiospora saccharicola</name>
    <dbReference type="NCBI Taxonomy" id="335842"/>
    <lineage>
        <taxon>Eukaryota</taxon>
        <taxon>Fungi</taxon>
        <taxon>Dikarya</taxon>
        <taxon>Ascomycota</taxon>
        <taxon>Pezizomycotina</taxon>
        <taxon>Sordariomycetes</taxon>
        <taxon>Xylariomycetidae</taxon>
        <taxon>Amphisphaeriales</taxon>
        <taxon>Apiosporaceae</taxon>
        <taxon>Apiospora</taxon>
    </lineage>
</organism>
<dbReference type="Proteomes" id="UP001446871">
    <property type="component" value="Unassembled WGS sequence"/>
</dbReference>
<dbReference type="InterPro" id="IPR004046">
    <property type="entry name" value="GST_C"/>
</dbReference>
<evidence type="ECO:0000256" key="1">
    <source>
        <dbReference type="ARBA" id="ARBA00007409"/>
    </source>
</evidence>
<evidence type="ECO:0000313" key="5">
    <source>
        <dbReference type="EMBL" id="KAK8084006.1"/>
    </source>
</evidence>
<dbReference type="Pfam" id="PF00043">
    <property type="entry name" value="GST_C"/>
    <property type="match status" value="1"/>
</dbReference>
<dbReference type="InterPro" id="IPR036249">
    <property type="entry name" value="Thioredoxin-like_sf"/>
</dbReference>
<gene>
    <name evidence="5" type="ORF">PG996_002787</name>
</gene>
<evidence type="ECO:0000259" key="3">
    <source>
        <dbReference type="PROSITE" id="PS50404"/>
    </source>
</evidence>
<evidence type="ECO:0000259" key="4">
    <source>
        <dbReference type="PROSITE" id="PS50405"/>
    </source>
</evidence>
<dbReference type="InterPro" id="IPR036282">
    <property type="entry name" value="Glutathione-S-Trfase_C_sf"/>
</dbReference>
<dbReference type="SUPFAM" id="SSF47616">
    <property type="entry name" value="GST C-terminal domain-like"/>
    <property type="match status" value="1"/>
</dbReference>
<reference evidence="5 6" key="1">
    <citation type="submission" date="2023-01" db="EMBL/GenBank/DDBJ databases">
        <title>Analysis of 21 Apiospora genomes using comparative genomics revels a genus with tremendous synthesis potential of carbohydrate active enzymes and secondary metabolites.</title>
        <authorList>
            <person name="Sorensen T."/>
        </authorList>
    </citation>
    <scope>NUCLEOTIDE SEQUENCE [LARGE SCALE GENOMIC DNA]</scope>
    <source>
        <strain evidence="5 6">CBS 83171</strain>
    </source>
</reference>
<protein>
    <submittedName>
        <fullName evidence="5">Disulfide-bond oxidoreductase YfcG</fullName>
    </submittedName>
</protein>
<name>A0ABR1WNG7_9PEZI</name>
<dbReference type="Pfam" id="PF02798">
    <property type="entry name" value="GST_N"/>
    <property type="match status" value="1"/>
</dbReference>
<dbReference type="SFLD" id="SFLDG01151">
    <property type="entry name" value="Main.2:_Nu-like"/>
    <property type="match status" value="1"/>
</dbReference>
<dbReference type="PROSITE" id="PS50404">
    <property type="entry name" value="GST_NTER"/>
    <property type="match status" value="1"/>
</dbReference>
<dbReference type="PANTHER" id="PTHR44051:SF8">
    <property type="entry name" value="GLUTATHIONE S-TRANSFERASE GSTA"/>
    <property type="match status" value="1"/>
</dbReference>
<feature type="domain" description="GST C-terminal" evidence="4">
    <location>
        <begin position="105"/>
        <end position="236"/>
    </location>
</feature>
<proteinExistence type="inferred from homology"/>
<feature type="domain" description="GST N-terminal" evidence="3">
    <location>
        <begin position="11"/>
        <end position="98"/>
    </location>
</feature>
<keyword evidence="6" id="KW-1185">Reference proteome</keyword>
<dbReference type="Gene3D" id="3.40.30.10">
    <property type="entry name" value="Glutaredoxin"/>
    <property type="match status" value="1"/>
</dbReference>
<comment type="caution">
    <text evidence="5">The sequence shown here is derived from an EMBL/GenBank/DDBJ whole genome shotgun (WGS) entry which is preliminary data.</text>
</comment>
<dbReference type="SFLD" id="SFLDG00358">
    <property type="entry name" value="Main_(cytGST)"/>
    <property type="match status" value="1"/>
</dbReference>
<dbReference type="SUPFAM" id="SSF52833">
    <property type="entry name" value="Thioredoxin-like"/>
    <property type="match status" value="1"/>
</dbReference>
<comment type="similarity">
    <text evidence="1 2">Belongs to the GST superfamily.</text>
</comment>
<accession>A0ABR1WNG7</accession>
<dbReference type="InterPro" id="IPR010987">
    <property type="entry name" value="Glutathione-S-Trfase_C-like"/>
</dbReference>
<dbReference type="Gene3D" id="1.20.1050.10">
    <property type="match status" value="1"/>
</dbReference>